<accession>A0A7Y9YD33</accession>
<feature type="domain" description="Integral membrane bound transporter" evidence="6">
    <location>
        <begin position="49"/>
        <end position="169"/>
    </location>
</feature>
<keyword evidence="3 5" id="KW-1133">Transmembrane helix</keyword>
<proteinExistence type="predicted"/>
<comment type="subcellular location">
    <subcellularLocation>
        <location evidence="1">Membrane</location>
        <topology evidence="1">Multi-pass membrane protein</topology>
    </subcellularLocation>
</comment>
<organism evidence="7 8">
    <name type="scientific">Nocardioides marinus</name>
    <dbReference type="NCBI Taxonomy" id="374514"/>
    <lineage>
        <taxon>Bacteria</taxon>
        <taxon>Bacillati</taxon>
        <taxon>Actinomycetota</taxon>
        <taxon>Actinomycetes</taxon>
        <taxon>Propionibacteriales</taxon>
        <taxon>Nocardioidaceae</taxon>
        <taxon>Nocardioides</taxon>
    </lineage>
</organism>
<feature type="transmembrane region" description="Helical" evidence="5">
    <location>
        <begin position="136"/>
        <end position="154"/>
    </location>
</feature>
<feature type="transmembrane region" description="Helical" evidence="5">
    <location>
        <begin position="84"/>
        <end position="104"/>
    </location>
</feature>
<comment type="caution">
    <text evidence="7">The sequence shown here is derived from an EMBL/GenBank/DDBJ whole genome shotgun (WGS) entry which is preliminary data.</text>
</comment>
<evidence type="ECO:0000256" key="2">
    <source>
        <dbReference type="ARBA" id="ARBA00022692"/>
    </source>
</evidence>
<evidence type="ECO:0000256" key="4">
    <source>
        <dbReference type="ARBA" id="ARBA00023136"/>
    </source>
</evidence>
<dbReference type="Pfam" id="PF13515">
    <property type="entry name" value="FUSC_2"/>
    <property type="match status" value="1"/>
</dbReference>
<feature type="transmembrane region" description="Helical" evidence="5">
    <location>
        <begin position="160"/>
        <end position="179"/>
    </location>
</feature>
<evidence type="ECO:0000259" key="6">
    <source>
        <dbReference type="Pfam" id="PF13515"/>
    </source>
</evidence>
<evidence type="ECO:0000256" key="3">
    <source>
        <dbReference type="ARBA" id="ARBA00022989"/>
    </source>
</evidence>
<dbReference type="RefSeq" id="WP_343045490.1">
    <property type="nucleotide sequence ID" value="NZ_BAAAPP010000002.1"/>
</dbReference>
<sequence length="374" mass="39735">MDLASLDRLRSRRLSRGLTVGRRSYRARVARFRAKRWQVAQCAVAAAVAWLVARHALGHEVPVFAPIAAVLALGTSYGQRLRRVAEITVGVAIGVLLADLLVALLGTGAWQLGLIVALAMTVGILLDGGTMLVNQAAIQSIFVVALLPGTGGSLTRWTDALVGGAVALVAATIVPAAALRRPREQASVVLRKQARLLRGVAQVLREGDADLGAELLAEARSTEPLIRELEDAAAEGMAVVTSSPFRVRHKPTVRRMSDLVVPLDRSMRSCRVLVRQAAVAAHRRRPVPPAYAALAEDLAFAVEVMVAELAEERMPVAARPALLTVGKGTGEVVRSDEMTADMVLGLLRAVVADLLMITGMDAMQASDALPPPPR</sequence>
<gene>
    <name evidence="7" type="ORF">BKA05_000542</name>
</gene>
<name>A0A7Y9YD33_9ACTN</name>
<keyword evidence="8" id="KW-1185">Reference proteome</keyword>
<evidence type="ECO:0000256" key="5">
    <source>
        <dbReference type="SAM" id="Phobius"/>
    </source>
</evidence>
<keyword evidence="2 5" id="KW-0812">Transmembrane</keyword>
<dbReference type="InterPro" id="IPR049453">
    <property type="entry name" value="Memb_transporter_dom"/>
</dbReference>
<dbReference type="Proteomes" id="UP000537326">
    <property type="component" value="Unassembled WGS sequence"/>
</dbReference>
<evidence type="ECO:0000313" key="7">
    <source>
        <dbReference type="EMBL" id="NYI09027.1"/>
    </source>
</evidence>
<dbReference type="GO" id="GO:0016020">
    <property type="term" value="C:membrane"/>
    <property type="evidence" value="ECO:0007669"/>
    <property type="project" value="UniProtKB-SubCell"/>
</dbReference>
<evidence type="ECO:0000256" key="1">
    <source>
        <dbReference type="ARBA" id="ARBA00004141"/>
    </source>
</evidence>
<evidence type="ECO:0000313" key="8">
    <source>
        <dbReference type="Proteomes" id="UP000537326"/>
    </source>
</evidence>
<protein>
    <submittedName>
        <fullName evidence="7">Uncharacterized membrane protein YgaE (UPF0421/DUF939 family)</fullName>
    </submittedName>
</protein>
<dbReference type="AlphaFoldDB" id="A0A7Y9YD33"/>
<reference evidence="7 8" key="1">
    <citation type="submission" date="2020-07" db="EMBL/GenBank/DDBJ databases">
        <title>Sequencing the genomes of 1000 actinobacteria strains.</title>
        <authorList>
            <person name="Klenk H.-P."/>
        </authorList>
    </citation>
    <scope>NUCLEOTIDE SEQUENCE [LARGE SCALE GENOMIC DNA]</scope>
    <source>
        <strain evidence="7 8">DSM 18248</strain>
    </source>
</reference>
<dbReference type="EMBL" id="JACBZI010000001">
    <property type="protein sequence ID" value="NYI09027.1"/>
    <property type="molecule type" value="Genomic_DNA"/>
</dbReference>
<keyword evidence="4 5" id="KW-0472">Membrane</keyword>